<feature type="transmembrane region" description="Helical" evidence="1">
    <location>
        <begin position="24"/>
        <end position="51"/>
    </location>
</feature>
<evidence type="ECO:0008006" key="3">
    <source>
        <dbReference type="Google" id="ProtNLM"/>
    </source>
</evidence>
<dbReference type="EMBL" id="MN740471">
    <property type="protein sequence ID" value="QHU28299.1"/>
    <property type="molecule type" value="Genomic_DNA"/>
</dbReference>
<keyword evidence="1" id="KW-0472">Membrane</keyword>
<reference evidence="2" key="1">
    <citation type="journal article" date="2020" name="Nature">
        <title>Giant virus diversity and host interactions through global metagenomics.</title>
        <authorList>
            <person name="Schulz F."/>
            <person name="Roux S."/>
            <person name="Paez-Espino D."/>
            <person name="Jungbluth S."/>
            <person name="Walsh D.A."/>
            <person name="Denef V.J."/>
            <person name="McMahon K.D."/>
            <person name="Konstantinidis K.T."/>
            <person name="Eloe-Fadrosh E.A."/>
            <person name="Kyrpides N.C."/>
            <person name="Woyke T."/>
        </authorList>
    </citation>
    <scope>NUCLEOTIDE SEQUENCE</scope>
    <source>
        <strain evidence="2">GVMAG-M-3300027770-73</strain>
    </source>
</reference>
<keyword evidence="1" id="KW-1133">Transmembrane helix</keyword>
<accession>A0A6C0LBG1</accession>
<name>A0A6C0LBG1_9ZZZZ</name>
<feature type="transmembrane region" description="Helical" evidence="1">
    <location>
        <begin position="150"/>
        <end position="167"/>
    </location>
</feature>
<evidence type="ECO:0000313" key="2">
    <source>
        <dbReference type="EMBL" id="QHU28299.1"/>
    </source>
</evidence>
<feature type="transmembrane region" description="Helical" evidence="1">
    <location>
        <begin position="63"/>
        <end position="88"/>
    </location>
</feature>
<sequence>MDMNMGMNMDKTVDENVVTPKMRILMFLGTNFSFILIMIMMIIFLITLFFFLRSKTLHKNHKFNVLLDLVSSLGATALAMTLFLTIFYRQQDKAEVSFQNYNTIWSKQTEFTMLFIDHPEMEYFHNDLNGIPPLTKNYHYKRNIVLERNFFLILMDIIITIIAYFDASDGDYSYSKMEIRSRFDSLMKMYVKSKLFLEHWYRYKKYEASPRVIEYMKKNYNI</sequence>
<evidence type="ECO:0000256" key="1">
    <source>
        <dbReference type="SAM" id="Phobius"/>
    </source>
</evidence>
<protein>
    <recommendedName>
        <fullName evidence="3">DUF4760 domain-containing protein</fullName>
    </recommendedName>
</protein>
<proteinExistence type="predicted"/>
<dbReference type="AlphaFoldDB" id="A0A6C0LBG1"/>
<organism evidence="2">
    <name type="scientific">viral metagenome</name>
    <dbReference type="NCBI Taxonomy" id="1070528"/>
    <lineage>
        <taxon>unclassified sequences</taxon>
        <taxon>metagenomes</taxon>
        <taxon>organismal metagenomes</taxon>
    </lineage>
</organism>
<keyword evidence="1" id="KW-0812">Transmembrane</keyword>